<evidence type="ECO:0000256" key="6">
    <source>
        <dbReference type="ARBA" id="ARBA00022833"/>
    </source>
</evidence>
<evidence type="ECO:0000313" key="10">
    <source>
        <dbReference type="EMBL" id="RVU46974.1"/>
    </source>
</evidence>
<keyword evidence="7 8" id="KW-0408">Iron</keyword>
<proteinExistence type="inferred from homology"/>
<comment type="similarity">
    <text evidence="8">Belongs to the metallo-dependent hydrolases superfamily. HutI family.</text>
</comment>
<dbReference type="InterPro" id="IPR011059">
    <property type="entry name" value="Metal-dep_hydrolase_composite"/>
</dbReference>
<dbReference type="Pfam" id="PF07969">
    <property type="entry name" value="Amidohydro_3"/>
    <property type="match status" value="1"/>
</dbReference>
<evidence type="ECO:0000259" key="9">
    <source>
        <dbReference type="Pfam" id="PF07969"/>
    </source>
</evidence>
<keyword evidence="3 8" id="KW-0479">Metal-binding</keyword>
<evidence type="ECO:0000256" key="7">
    <source>
        <dbReference type="ARBA" id="ARBA00023004"/>
    </source>
</evidence>
<feature type="binding site" evidence="8">
    <location>
        <position position="84"/>
    </location>
    <ligand>
        <name>Fe(3+)</name>
        <dbReference type="ChEBI" id="CHEBI:29034"/>
    </ligand>
</feature>
<feature type="binding site" evidence="8">
    <location>
        <position position="86"/>
    </location>
    <ligand>
        <name>Fe(3+)</name>
        <dbReference type="ChEBI" id="CHEBI:29034"/>
    </ligand>
</feature>
<organism evidence="10 11">
    <name type="scientific">Lujinxingia sediminis</name>
    <dbReference type="NCBI Taxonomy" id="2480984"/>
    <lineage>
        <taxon>Bacteria</taxon>
        <taxon>Deltaproteobacteria</taxon>
        <taxon>Bradymonadales</taxon>
        <taxon>Lujinxingiaceae</taxon>
        <taxon>Lujinxingia</taxon>
    </lineage>
</organism>
<feature type="binding site" evidence="8">
    <location>
        <position position="254"/>
    </location>
    <ligand>
        <name>Fe(3+)</name>
        <dbReference type="ChEBI" id="CHEBI:29034"/>
    </ligand>
</feature>
<feature type="binding site" evidence="8">
    <location>
        <position position="93"/>
    </location>
    <ligand>
        <name>4-imidazolone-5-propanoate</name>
        <dbReference type="ChEBI" id="CHEBI:77893"/>
    </ligand>
</feature>
<dbReference type="SUPFAM" id="SSF51556">
    <property type="entry name" value="Metallo-dependent hydrolases"/>
    <property type="match status" value="1"/>
</dbReference>
<dbReference type="EMBL" id="SADD01000002">
    <property type="protein sequence ID" value="RVU46974.1"/>
    <property type="molecule type" value="Genomic_DNA"/>
</dbReference>
<feature type="binding site" evidence="8">
    <location>
        <position position="156"/>
    </location>
    <ligand>
        <name>N-formimidoyl-L-glutamate</name>
        <dbReference type="ChEBI" id="CHEBI:58928"/>
    </ligand>
</feature>
<dbReference type="InterPro" id="IPR013108">
    <property type="entry name" value="Amidohydro_3"/>
</dbReference>
<accession>A0ABY0CWE7</accession>
<keyword evidence="4 8" id="KW-0378">Hydrolase</keyword>
<feature type="binding site" evidence="8">
    <location>
        <position position="84"/>
    </location>
    <ligand>
        <name>Zn(2+)</name>
        <dbReference type="ChEBI" id="CHEBI:29105"/>
    </ligand>
</feature>
<dbReference type="EC" id="3.5.2.7" evidence="1 8"/>
<protein>
    <recommendedName>
        <fullName evidence="1 8">Imidazolonepropionase</fullName>
        <ecNumber evidence="1 8">3.5.2.7</ecNumber>
    </recommendedName>
    <alternativeName>
        <fullName evidence="8">Imidazolone-5-propionate hydrolase</fullName>
    </alternativeName>
</protein>
<feature type="binding site" evidence="8">
    <location>
        <position position="189"/>
    </location>
    <ligand>
        <name>4-imidazolone-5-propanoate</name>
        <dbReference type="ChEBI" id="CHEBI:77893"/>
    </ligand>
</feature>
<feature type="binding site" evidence="8">
    <location>
        <position position="334"/>
    </location>
    <ligand>
        <name>N-formimidoyl-L-glutamate</name>
        <dbReference type="ChEBI" id="CHEBI:58928"/>
    </ligand>
</feature>
<comment type="caution">
    <text evidence="10">The sequence shown here is derived from an EMBL/GenBank/DDBJ whole genome shotgun (WGS) entry which is preliminary data.</text>
</comment>
<gene>
    <name evidence="8" type="primary">hutI</name>
    <name evidence="10" type="ORF">EA187_07515</name>
</gene>
<dbReference type="Gene3D" id="2.30.40.10">
    <property type="entry name" value="Urease, subunit C, domain 1"/>
    <property type="match status" value="1"/>
</dbReference>
<evidence type="ECO:0000256" key="2">
    <source>
        <dbReference type="ARBA" id="ARBA00022490"/>
    </source>
</evidence>
<comment type="catalytic activity">
    <reaction evidence="8">
        <text>4-imidazolone-5-propanoate + H2O = N-formimidoyl-L-glutamate</text>
        <dbReference type="Rhea" id="RHEA:23660"/>
        <dbReference type="ChEBI" id="CHEBI:15377"/>
        <dbReference type="ChEBI" id="CHEBI:58928"/>
        <dbReference type="ChEBI" id="CHEBI:77893"/>
        <dbReference type="EC" id="3.5.2.7"/>
    </reaction>
</comment>
<feature type="binding site" evidence="8">
    <location>
        <position position="156"/>
    </location>
    <ligand>
        <name>4-imidazolone-5-propanoate</name>
        <dbReference type="ChEBI" id="CHEBI:77893"/>
    </ligand>
</feature>
<sequence length="427" mass="45950">MGYVIRAAQLLTMPQDVAQLSQYGDGGEERDDAIVGLIEDGCVLVEDETIAWVGPWSERPKAARGEAVDVFETAVAMPGWIDCHTHAVFAGERSQEFAWRNAGKPYVEVLEEGGGILTTVEAVRQASSQELTDTLVRRAFLSVRQGVTTLEVKSGYGLTTADEIKCLKAVQRAQKEVPCELVGCFLGAHAVPAEYRDRREAYVDLVCEEMIPKVAKGGYAAYCDVFCDRGAFSAEEAERILKCGQEYGLVARIHADEITDAGGAMVAAKVGASSADHLEFVNPEGIEAMAAAGVVGVLMPAVNLFLGTLDHLAPARALLNAGCEVALATDFNPGSAMTQDLGTILMLGCTLYKLTPGEALRSITAGAAKALRRTDIGGLRAGARADVACFDVPHYRYLTYHFGQIHTEAVIYRGNFVYWTEEADVEE</sequence>
<comment type="function">
    <text evidence="8">Catalyzes the hydrolytic cleavage of the carbon-nitrogen bond in imidazolone-5-propanoate to yield N-formimidoyl-L-glutamate. It is the third step in the universal histidine degradation pathway.</text>
</comment>
<comment type="cofactor">
    <cofactor evidence="8">
        <name>Zn(2+)</name>
        <dbReference type="ChEBI" id="CHEBI:29105"/>
    </cofactor>
    <cofactor evidence="8">
        <name>Fe(3+)</name>
        <dbReference type="ChEBI" id="CHEBI:29034"/>
    </cofactor>
    <text evidence="8">Binds 1 zinc or iron ion per subunit.</text>
</comment>
<keyword evidence="6 8" id="KW-0862">Zinc</keyword>
<evidence type="ECO:0000256" key="5">
    <source>
        <dbReference type="ARBA" id="ARBA00022808"/>
    </source>
</evidence>
<feature type="domain" description="Amidohydrolase 3" evidence="9">
    <location>
        <begin position="119"/>
        <end position="418"/>
    </location>
</feature>
<feature type="binding site" evidence="8">
    <location>
        <position position="86"/>
    </location>
    <ligand>
        <name>Zn(2+)</name>
        <dbReference type="ChEBI" id="CHEBI:29105"/>
    </ligand>
</feature>
<dbReference type="PANTHER" id="PTHR42752">
    <property type="entry name" value="IMIDAZOLONEPROPIONASE"/>
    <property type="match status" value="1"/>
</dbReference>
<evidence type="ECO:0000313" key="11">
    <source>
        <dbReference type="Proteomes" id="UP000282926"/>
    </source>
</evidence>
<keyword evidence="2 8" id="KW-0963">Cytoplasm</keyword>
<evidence type="ECO:0000256" key="1">
    <source>
        <dbReference type="ARBA" id="ARBA00012864"/>
    </source>
</evidence>
<feature type="binding site" evidence="8">
    <location>
        <position position="332"/>
    </location>
    <ligand>
        <name>N-formimidoyl-L-glutamate</name>
        <dbReference type="ChEBI" id="CHEBI:58928"/>
    </ligand>
</feature>
<keyword evidence="5 8" id="KW-0369">Histidine metabolism</keyword>
<keyword evidence="11" id="KW-1185">Reference proteome</keyword>
<feature type="binding site" evidence="8">
    <location>
        <position position="257"/>
    </location>
    <ligand>
        <name>4-imidazolone-5-propanoate</name>
        <dbReference type="ChEBI" id="CHEBI:77893"/>
    </ligand>
</feature>
<dbReference type="RefSeq" id="WP_127779836.1">
    <property type="nucleotide sequence ID" value="NZ_SADD01000002.1"/>
</dbReference>
<feature type="binding site" evidence="8">
    <location>
        <position position="330"/>
    </location>
    <ligand>
        <name>Zn(2+)</name>
        <dbReference type="ChEBI" id="CHEBI:29105"/>
    </ligand>
</feature>
<evidence type="ECO:0000256" key="4">
    <source>
        <dbReference type="ARBA" id="ARBA00022801"/>
    </source>
</evidence>
<evidence type="ECO:0000256" key="3">
    <source>
        <dbReference type="ARBA" id="ARBA00022723"/>
    </source>
</evidence>
<dbReference type="Gene3D" id="3.20.20.140">
    <property type="entry name" value="Metal-dependent hydrolases"/>
    <property type="match status" value="1"/>
</dbReference>
<evidence type="ECO:0000256" key="8">
    <source>
        <dbReference type="HAMAP-Rule" id="MF_00372"/>
    </source>
</evidence>
<dbReference type="SUPFAM" id="SSF51338">
    <property type="entry name" value="Composite domain of metallo-dependent hydrolases"/>
    <property type="match status" value="2"/>
</dbReference>
<dbReference type="InterPro" id="IPR032466">
    <property type="entry name" value="Metal_Hydrolase"/>
</dbReference>
<feature type="binding site" evidence="8">
    <location>
        <position position="335"/>
    </location>
    <ligand>
        <name>4-imidazolone-5-propanoate</name>
        <dbReference type="ChEBI" id="CHEBI:77893"/>
    </ligand>
</feature>
<dbReference type="HAMAP" id="MF_00372">
    <property type="entry name" value="HutI"/>
    <property type="match status" value="1"/>
</dbReference>
<feature type="binding site" evidence="8">
    <location>
        <position position="254"/>
    </location>
    <ligand>
        <name>Zn(2+)</name>
        <dbReference type="ChEBI" id="CHEBI:29105"/>
    </ligand>
</feature>
<dbReference type="Proteomes" id="UP000282926">
    <property type="component" value="Unassembled WGS sequence"/>
</dbReference>
<dbReference type="InterPro" id="IPR005920">
    <property type="entry name" value="HutI"/>
</dbReference>
<comment type="subcellular location">
    <subcellularLocation>
        <location evidence="8">Cytoplasm</location>
    </subcellularLocation>
</comment>
<dbReference type="PANTHER" id="PTHR42752:SF1">
    <property type="entry name" value="IMIDAZOLONEPROPIONASE-RELATED"/>
    <property type="match status" value="1"/>
</dbReference>
<name>A0ABY0CWE7_9DELT</name>
<comment type="pathway">
    <text evidence="8">Amino-acid degradation; L-histidine degradation into L-glutamate; N-formimidoyl-L-glutamate from L-histidine: step 3/3.</text>
</comment>
<feature type="binding site" evidence="8">
    <location>
        <position position="330"/>
    </location>
    <ligand>
        <name>Fe(3+)</name>
        <dbReference type="ChEBI" id="CHEBI:29034"/>
    </ligand>
</feature>
<dbReference type="NCBIfam" id="TIGR01224">
    <property type="entry name" value="hutI"/>
    <property type="match status" value="1"/>
</dbReference>
<reference evidence="10 11" key="1">
    <citation type="submission" date="2019-01" db="EMBL/GenBank/DDBJ databases">
        <title>Lujinxingia litoralis gen. nov., sp. nov. and Lujinxingia sediminis gen. nov., sp. nov., new members in the order Bradymonadales, isolated from coastal sediment.</title>
        <authorList>
            <person name="Li C.-M."/>
        </authorList>
    </citation>
    <scope>NUCLEOTIDE SEQUENCE [LARGE SCALE GENOMIC DNA]</scope>
    <source>
        <strain evidence="10 11">SEH01</strain>
    </source>
</reference>
<dbReference type="GO" id="GO:0050480">
    <property type="term" value="F:imidazolonepropionase activity"/>
    <property type="evidence" value="ECO:0007669"/>
    <property type="project" value="UniProtKB-EC"/>
</dbReference>